<feature type="region of interest" description="Disordered" evidence="1">
    <location>
        <begin position="228"/>
        <end position="361"/>
    </location>
</feature>
<sequence length="649" mass="69632">MAKITGLFKKIFRGREHQHNSTYASTSTVSLPATILKQSSSRTSTDGSPPVRRSVSFQLSRPSTDAEVGVGERNRVIRTSKSWDGGDRLQFIGLEPKRKKRWSARFLPGKQKQTAAAFAEESAAEAAAAAAAAASRGCFSLDERVPQHEKPAPYRNRSVDGAVVPPMHPNVYRLRRSNSYSNLKRGEMPERPRRSRSLERVADRPVPPPSGLAPDAAKSRFSFLRKLKAPSSSAGGSSVVSSAASTPRSRPPIRGHFSFDDRSAYERPADPMRRPSADAATMTDISPRARVGPRRSNSFTGRSSTDRPVRTSRSWDGSQGLHIVPPPPLSQKSSRFSFLRNSNSAPAPAPASRPQPHAHTPRRAYFSLDGDATAFYNQSSADVDDPPASGVPVAVLAAAHSAAAARRGDVTPAAYRRRTMHYHQHFVTLPTVSEVGSSVVTDTSTTATASASAVTGTSVAATSAYEAYLRRIAPQNHRASLYSERSNDGVLVTSTITSDAGRRSTSTMSSASSSLAEEEDAAPAPASVACLPEPDDFSEVVTVIHVAEKENDMDAETATSLVARASACDSEDSCSTLAYGTANDGGLDDEEQQYAHHHDSGGVRRLSVASVAQKTGPLGVVKPTPQWSLLHADVLDLNVDWDALVRRWA</sequence>
<feature type="compositionally biased region" description="Basic and acidic residues" evidence="1">
    <location>
        <begin position="184"/>
        <end position="203"/>
    </location>
</feature>
<accession>A0AAD5XPR5</accession>
<protein>
    <submittedName>
        <fullName evidence="2">Uncharacterized protein</fullName>
    </submittedName>
</protein>
<feature type="compositionally biased region" description="Low complexity" evidence="1">
    <location>
        <begin position="503"/>
        <end position="515"/>
    </location>
</feature>
<feature type="region of interest" description="Disordered" evidence="1">
    <location>
        <begin position="147"/>
        <end position="216"/>
    </location>
</feature>
<keyword evidence="3" id="KW-1185">Reference proteome</keyword>
<reference evidence="2" key="1">
    <citation type="submission" date="2020-05" db="EMBL/GenBank/DDBJ databases">
        <title>Phylogenomic resolution of chytrid fungi.</title>
        <authorList>
            <person name="Stajich J.E."/>
            <person name="Amses K."/>
            <person name="Simmons R."/>
            <person name="Seto K."/>
            <person name="Myers J."/>
            <person name="Bonds A."/>
            <person name="Quandt C.A."/>
            <person name="Barry K."/>
            <person name="Liu P."/>
            <person name="Grigoriev I."/>
            <person name="Longcore J.E."/>
            <person name="James T.Y."/>
        </authorList>
    </citation>
    <scope>NUCLEOTIDE SEQUENCE</scope>
    <source>
        <strain evidence="2">JEL0379</strain>
    </source>
</reference>
<dbReference type="EMBL" id="JADGJQ010000036">
    <property type="protein sequence ID" value="KAJ3177031.1"/>
    <property type="molecule type" value="Genomic_DNA"/>
</dbReference>
<dbReference type="Proteomes" id="UP001212152">
    <property type="component" value="Unassembled WGS sequence"/>
</dbReference>
<evidence type="ECO:0000313" key="2">
    <source>
        <dbReference type="EMBL" id="KAJ3177031.1"/>
    </source>
</evidence>
<name>A0AAD5XPR5_9FUNG</name>
<gene>
    <name evidence="2" type="ORF">HDU87_004747</name>
</gene>
<proteinExistence type="predicted"/>
<feature type="compositionally biased region" description="Basic and acidic residues" evidence="1">
    <location>
        <begin position="257"/>
        <end position="276"/>
    </location>
</feature>
<evidence type="ECO:0000256" key="1">
    <source>
        <dbReference type="SAM" id="MobiDB-lite"/>
    </source>
</evidence>
<feature type="compositionally biased region" description="Polar residues" evidence="1">
    <location>
        <begin position="38"/>
        <end position="47"/>
    </location>
</feature>
<feature type="region of interest" description="Disordered" evidence="1">
    <location>
        <begin position="495"/>
        <end position="527"/>
    </location>
</feature>
<feature type="compositionally biased region" description="Low complexity" evidence="1">
    <location>
        <begin position="229"/>
        <end position="248"/>
    </location>
</feature>
<feature type="region of interest" description="Disordered" evidence="1">
    <location>
        <begin position="38"/>
        <end position="67"/>
    </location>
</feature>
<comment type="caution">
    <text evidence="2">The sequence shown here is derived from an EMBL/GenBank/DDBJ whole genome shotgun (WGS) entry which is preliminary data.</text>
</comment>
<evidence type="ECO:0000313" key="3">
    <source>
        <dbReference type="Proteomes" id="UP001212152"/>
    </source>
</evidence>
<dbReference type="AlphaFoldDB" id="A0AAD5XPR5"/>
<feature type="compositionally biased region" description="Low complexity" evidence="1">
    <location>
        <begin position="333"/>
        <end position="346"/>
    </location>
</feature>
<organism evidence="2 3">
    <name type="scientific">Geranomyces variabilis</name>
    <dbReference type="NCBI Taxonomy" id="109894"/>
    <lineage>
        <taxon>Eukaryota</taxon>
        <taxon>Fungi</taxon>
        <taxon>Fungi incertae sedis</taxon>
        <taxon>Chytridiomycota</taxon>
        <taxon>Chytridiomycota incertae sedis</taxon>
        <taxon>Chytridiomycetes</taxon>
        <taxon>Spizellomycetales</taxon>
        <taxon>Powellomycetaceae</taxon>
        <taxon>Geranomyces</taxon>
    </lineage>
</organism>